<dbReference type="AlphaFoldDB" id="A8G5T1"/>
<dbReference type="KEGG" id="pmh:P9215_13471"/>
<evidence type="ECO:0000313" key="2">
    <source>
        <dbReference type="EMBL" id="ABV50962.1"/>
    </source>
</evidence>
<name>A8G5T1_PROM2</name>
<dbReference type="RefSeq" id="WP_012008021.1">
    <property type="nucleotide sequence ID" value="NC_009840.1"/>
</dbReference>
<dbReference type="Proteomes" id="UP000002014">
    <property type="component" value="Chromosome"/>
</dbReference>
<keyword evidence="1" id="KW-0732">Signal</keyword>
<feature type="signal peptide" evidence="1">
    <location>
        <begin position="1"/>
        <end position="21"/>
    </location>
</feature>
<protein>
    <submittedName>
        <fullName evidence="2">Uncharacterized protein</fullName>
    </submittedName>
</protein>
<sequence>MKRLLLSLLITLALPTSPILSHGNSGHCLEKCNDYYCPSEHQLEKEEKVKVKNNIPSKK</sequence>
<reference evidence="2 3" key="1">
    <citation type="journal article" date="2007" name="PLoS Genet.">
        <title>Patterns and implications of gene gain and loss in the evolution of Prochlorococcus.</title>
        <authorList>
            <person name="Kettler G.C."/>
            <person name="Martiny A.C."/>
            <person name="Huang K."/>
            <person name="Zucker J."/>
            <person name="Coleman M.L."/>
            <person name="Rodrigue S."/>
            <person name="Chen F."/>
            <person name="Lapidus A."/>
            <person name="Ferriera S."/>
            <person name="Johnson J."/>
            <person name="Steglich C."/>
            <person name="Church G.M."/>
            <person name="Richardson P."/>
            <person name="Chisholm S.W."/>
        </authorList>
    </citation>
    <scope>NUCLEOTIDE SEQUENCE [LARGE SCALE GENOMIC DNA]</scope>
    <source>
        <strain evidence="2 3">MIT 9215</strain>
    </source>
</reference>
<accession>A8G5T1</accession>
<gene>
    <name evidence="2" type="ordered locus">P9215_13471</name>
</gene>
<dbReference type="EMBL" id="CP000825">
    <property type="protein sequence ID" value="ABV50962.1"/>
    <property type="molecule type" value="Genomic_DNA"/>
</dbReference>
<organism evidence="2 3">
    <name type="scientific">Prochlorococcus marinus (strain MIT 9215)</name>
    <dbReference type="NCBI Taxonomy" id="93060"/>
    <lineage>
        <taxon>Bacteria</taxon>
        <taxon>Bacillati</taxon>
        <taxon>Cyanobacteriota</taxon>
        <taxon>Cyanophyceae</taxon>
        <taxon>Synechococcales</taxon>
        <taxon>Prochlorococcaceae</taxon>
        <taxon>Prochlorococcus</taxon>
    </lineage>
</organism>
<evidence type="ECO:0000256" key="1">
    <source>
        <dbReference type="SAM" id="SignalP"/>
    </source>
</evidence>
<dbReference type="HOGENOM" id="CLU_2956965_0_0_3"/>
<feature type="chain" id="PRO_5002721713" evidence="1">
    <location>
        <begin position="22"/>
        <end position="59"/>
    </location>
</feature>
<evidence type="ECO:0000313" key="3">
    <source>
        <dbReference type="Proteomes" id="UP000002014"/>
    </source>
</evidence>
<proteinExistence type="predicted"/>